<organism evidence="1 2">
    <name type="scientific">Chryseobacterium nematophagum</name>
    <dbReference type="NCBI Taxonomy" id="2305228"/>
    <lineage>
        <taxon>Bacteria</taxon>
        <taxon>Pseudomonadati</taxon>
        <taxon>Bacteroidota</taxon>
        <taxon>Flavobacteriia</taxon>
        <taxon>Flavobacteriales</taxon>
        <taxon>Weeksellaceae</taxon>
        <taxon>Chryseobacterium group</taxon>
        <taxon>Chryseobacterium</taxon>
    </lineage>
</organism>
<evidence type="ECO:0000313" key="1">
    <source>
        <dbReference type="EMBL" id="RMZ60043.1"/>
    </source>
</evidence>
<evidence type="ECO:0000313" key="2">
    <source>
        <dbReference type="Proteomes" id="UP000267524"/>
    </source>
</evidence>
<reference evidence="1 2" key="1">
    <citation type="submission" date="2018-08" db="EMBL/GenBank/DDBJ databases">
        <title>Chryseobacterium nematophagum: a novel matrix digesting pathogen of nematodes.</title>
        <authorList>
            <person name="Page A."/>
            <person name="Roberts M."/>
            <person name="Felix M.-A."/>
            <person name="Weir W."/>
        </authorList>
    </citation>
    <scope>NUCLEOTIDE SEQUENCE [LARGE SCALE GENOMIC DNA]</scope>
    <source>
        <strain evidence="1 2">JUb275</strain>
    </source>
</reference>
<proteinExistence type="predicted"/>
<dbReference type="Proteomes" id="UP000267524">
    <property type="component" value="Unassembled WGS sequence"/>
</dbReference>
<dbReference type="EMBL" id="QWIV01000013">
    <property type="protein sequence ID" value="RMZ60043.1"/>
    <property type="molecule type" value="Genomic_DNA"/>
</dbReference>
<accession>A0A3M7LBC8</accession>
<gene>
    <name evidence="1" type="ORF">D1632_10655</name>
</gene>
<sequence length="260" mass="29868">MKEKLETKHREKRFFTSRLEEMKDLYLAKRLIRTWNEDFVDEDSGEVISIERNEIILDIGAHLDHHNLQIVDFHLSAGDINGAEVSNQKRDGIFTDEYLTSTWCVTAVIGGKKKNVYLYANSVFIALEIAKDYIEQSYPGRFGVTGVKELNNAILITNVSQENAGELKFYMIEVEIEKDNHSYNRIFIVRALNAENGKAFIEAFLTHKFEQDNDSNEFHLTLQSAKVIPCEAVIDSSFCAKYLDQEKTTDSHGETHQSLY</sequence>
<keyword evidence="2" id="KW-1185">Reference proteome</keyword>
<dbReference type="RefSeq" id="WP_122547167.1">
    <property type="nucleotide sequence ID" value="NZ_QWIV01000013.1"/>
</dbReference>
<dbReference type="AlphaFoldDB" id="A0A3M7LBC8"/>
<name>A0A3M7LBC8_9FLAO</name>
<comment type="caution">
    <text evidence="1">The sequence shown here is derived from an EMBL/GenBank/DDBJ whole genome shotgun (WGS) entry which is preliminary data.</text>
</comment>
<protein>
    <submittedName>
        <fullName evidence="1">Uncharacterized protein</fullName>
    </submittedName>
</protein>